<accession>A0ABZ1S2S1</accession>
<dbReference type="EMBL" id="CP108084">
    <property type="protein sequence ID" value="WUP48337.1"/>
    <property type="molecule type" value="Genomic_DNA"/>
</dbReference>
<keyword evidence="1" id="KW-1133">Transmembrane helix</keyword>
<evidence type="ECO:0000256" key="1">
    <source>
        <dbReference type="SAM" id="Phobius"/>
    </source>
</evidence>
<dbReference type="RefSeq" id="WP_328850876.1">
    <property type="nucleotide sequence ID" value="NZ_CP108084.1"/>
</dbReference>
<feature type="transmembrane region" description="Helical" evidence="1">
    <location>
        <begin position="621"/>
        <end position="642"/>
    </location>
</feature>
<evidence type="ECO:0000313" key="3">
    <source>
        <dbReference type="Proteomes" id="UP001432190"/>
    </source>
</evidence>
<evidence type="ECO:0000313" key="2">
    <source>
        <dbReference type="EMBL" id="WUP48337.1"/>
    </source>
</evidence>
<keyword evidence="1" id="KW-0472">Membrane</keyword>
<organism evidence="2 3">
    <name type="scientific">Micromonospora globbae</name>
    <dbReference type="NCBI Taxonomy" id="1894969"/>
    <lineage>
        <taxon>Bacteria</taxon>
        <taxon>Bacillati</taxon>
        <taxon>Actinomycetota</taxon>
        <taxon>Actinomycetes</taxon>
        <taxon>Micromonosporales</taxon>
        <taxon>Micromonosporaceae</taxon>
        <taxon>Micromonospora</taxon>
    </lineage>
</organism>
<keyword evidence="3" id="KW-1185">Reference proteome</keyword>
<keyword evidence="1" id="KW-0812">Transmembrane</keyword>
<evidence type="ECO:0008006" key="4">
    <source>
        <dbReference type="Google" id="ProtNLM"/>
    </source>
</evidence>
<reference evidence="2" key="1">
    <citation type="submission" date="2022-10" db="EMBL/GenBank/DDBJ databases">
        <title>The complete genomes of actinobacterial strains from the NBC collection.</title>
        <authorList>
            <person name="Joergensen T.S."/>
            <person name="Alvarez Arevalo M."/>
            <person name="Sterndorff E.B."/>
            <person name="Faurdal D."/>
            <person name="Vuksanovic O."/>
            <person name="Mourched A.-S."/>
            <person name="Charusanti P."/>
            <person name="Shaw S."/>
            <person name="Blin K."/>
            <person name="Weber T."/>
        </authorList>
    </citation>
    <scope>NUCLEOTIDE SEQUENCE</scope>
    <source>
        <strain evidence="2">NBC_00256</strain>
    </source>
</reference>
<dbReference type="Proteomes" id="UP001432190">
    <property type="component" value="Chromosome"/>
</dbReference>
<protein>
    <recommendedName>
        <fullName evidence="4">Oxidoreductase</fullName>
    </recommendedName>
</protein>
<gene>
    <name evidence="2" type="ORF">OG994_22405</name>
</gene>
<name>A0ABZ1S2S1_9ACTN</name>
<proteinExistence type="predicted"/>
<sequence>MQSSDLVNDAERRLWDSFARGRAVDLGSGNPTTEGFDPDTWSEDRQVRGEVIARLLLGARERDAGYVARVVLAGARIVGELDISNGQTDCELILDRCWLDRAPNFSGASSGPAIFQRSRLPGLVASDWQTGGSVSFYQSHCHGFLRINGARIGGRVTFNGATLSNPNGIALAADGLTAEQDLFCRGGFSATGEVRLVGARIGGQVDFSGATLNNAEGIALAADGLGVDQGMFCTDGFTATGQVRLLNAHIHAELSFSGATLASPEGVALNADGLTVDQDMSCSDGFNVTGEIRLVGAHIGSSLDFSGAALTNPEGHVLSADRITVNEGIFCTDGFTTNGELRFPGAKVDGALYLSGATLTNPGRVALNGDQLTLGQGMFCTSGFTAKGRVGLIHSRIAGRLSFHDATLVNPGQLALDLERMECPYVELPRRVEGWIDLTAARLGVLDTTDEREQPPMRLTGLTYTDLDPDPDPPAKQRIGWLNRDPAGFHPQPYEQLAAYYRSIGHDRDARKVLLAKQRVRRRITPNMLRVRGFLRPVVATAWRTPGWLIDALSGYGYVPWRAFCWLLAAITTGAALLHDVAPTTPTGDSRLNALLLALDATVPTGPFGIRENVTLTGTNFGVAFGLQVLGYALVLAVLPAVSRALSRSER</sequence>